<dbReference type="AlphaFoldDB" id="A0A194W8Z6"/>
<evidence type="ECO:0000313" key="2">
    <source>
        <dbReference type="EMBL" id="KUI72762.1"/>
    </source>
</evidence>
<protein>
    <submittedName>
        <fullName evidence="2">Uncharacterized protein</fullName>
    </submittedName>
</protein>
<feature type="compositionally biased region" description="Polar residues" evidence="1">
    <location>
        <begin position="1"/>
        <end position="10"/>
    </location>
</feature>
<evidence type="ECO:0000256" key="1">
    <source>
        <dbReference type="SAM" id="MobiDB-lite"/>
    </source>
</evidence>
<gene>
    <name evidence="2" type="ORF">VM1G_11874</name>
</gene>
<name>A0A194W8Z6_CYTMA</name>
<reference evidence="2" key="1">
    <citation type="submission" date="2014-12" db="EMBL/GenBank/DDBJ databases">
        <title>Genome Sequence of Valsa Canker Pathogens Uncovers a Specific Adaption of Colonization on Woody Bark.</title>
        <authorList>
            <person name="Yin Z."/>
            <person name="Liu H."/>
            <person name="Gao X."/>
            <person name="Li Z."/>
            <person name="Song N."/>
            <person name="Ke X."/>
            <person name="Dai Q."/>
            <person name="Wu Y."/>
            <person name="Sun Y."/>
            <person name="Xu J.-R."/>
            <person name="Kang Z.K."/>
            <person name="Wang L."/>
            <person name="Huang L."/>
        </authorList>
    </citation>
    <scope>NUCLEOTIDE SEQUENCE [LARGE SCALE GENOMIC DNA]</scope>
    <source>
        <strain evidence="2">03-8</strain>
    </source>
</reference>
<proteinExistence type="predicted"/>
<dbReference type="EMBL" id="CM003106">
    <property type="protein sequence ID" value="KUI72762.1"/>
    <property type="molecule type" value="Genomic_DNA"/>
</dbReference>
<keyword evidence="3" id="KW-1185">Reference proteome</keyword>
<sequence>MNSEELSPTLSEERRKGREDKRQSNMFLHCRWVLGAGKAKSVRETSGWHPTSMKRRPSRARQLV</sequence>
<feature type="compositionally biased region" description="Basic and acidic residues" evidence="1">
    <location>
        <begin position="11"/>
        <end position="23"/>
    </location>
</feature>
<feature type="region of interest" description="Disordered" evidence="1">
    <location>
        <begin position="1"/>
        <end position="24"/>
    </location>
</feature>
<feature type="region of interest" description="Disordered" evidence="1">
    <location>
        <begin position="39"/>
        <end position="64"/>
    </location>
</feature>
<dbReference type="Proteomes" id="UP000078559">
    <property type="component" value="Chromosome 9"/>
</dbReference>
<evidence type="ECO:0000313" key="3">
    <source>
        <dbReference type="Proteomes" id="UP000078559"/>
    </source>
</evidence>
<organism evidence="2 3">
    <name type="scientific">Cytospora mali</name>
    <name type="common">Apple Valsa canker fungus</name>
    <name type="synonym">Valsa mali</name>
    <dbReference type="NCBI Taxonomy" id="578113"/>
    <lineage>
        <taxon>Eukaryota</taxon>
        <taxon>Fungi</taxon>
        <taxon>Dikarya</taxon>
        <taxon>Ascomycota</taxon>
        <taxon>Pezizomycotina</taxon>
        <taxon>Sordariomycetes</taxon>
        <taxon>Sordariomycetidae</taxon>
        <taxon>Diaporthales</taxon>
        <taxon>Cytosporaceae</taxon>
        <taxon>Cytospora</taxon>
    </lineage>
</organism>
<feature type="compositionally biased region" description="Basic residues" evidence="1">
    <location>
        <begin position="52"/>
        <end position="64"/>
    </location>
</feature>
<accession>A0A194W8Z6</accession>